<dbReference type="InterPro" id="IPR038148">
    <property type="entry name" value="Tn1545/Tn916_Xis"/>
</dbReference>
<accession>A0A3D9RYK7</accession>
<dbReference type="RefSeq" id="WP_115879018.1">
    <property type="nucleotide sequence ID" value="NZ_QTTQ01000010.1"/>
</dbReference>
<feature type="domain" description="Helix-turn-helix" evidence="1">
    <location>
        <begin position="69"/>
        <end position="117"/>
    </location>
</feature>
<dbReference type="InterPro" id="IPR009061">
    <property type="entry name" value="DNA-bd_dom_put_sf"/>
</dbReference>
<evidence type="ECO:0000259" key="1">
    <source>
        <dbReference type="Pfam" id="PF12728"/>
    </source>
</evidence>
<name>A0A3D9RYK7_9FLAO</name>
<dbReference type="NCBIfam" id="TIGR01764">
    <property type="entry name" value="excise"/>
    <property type="match status" value="1"/>
</dbReference>
<dbReference type="InterPro" id="IPR010093">
    <property type="entry name" value="SinI_DNA-bd"/>
</dbReference>
<dbReference type="EMBL" id="QTTQ01000010">
    <property type="protein sequence ID" value="REE81592.1"/>
    <property type="molecule type" value="Genomic_DNA"/>
</dbReference>
<dbReference type="InterPro" id="IPR041657">
    <property type="entry name" value="HTH_17"/>
</dbReference>
<gene>
    <name evidence="2" type="ORF">BX611_1127</name>
</gene>
<comment type="caution">
    <text evidence="2">The sequence shown here is derived from an EMBL/GenBank/DDBJ whole genome shotgun (WGS) entry which is preliminary data.</text>
</comment>
<dbReference type="Pfam" id="PF12728">
    <property type="entry name" value="HTH_17"/>
    <property type="match status" value="1"/>
</dbReference>
<dbReference type="AlphaFoldDB" id="A0A3D9RYK7"/>
<evidence type="ECO:0000313" key="2">
    <source>
        <dbReference type="EMBL" id="REE81592.1"/>
    </source>
</evidence>
<evidence type="ECO:0000313" key="3">
    <source>
        <dbReference type="Proteomes" id="UP000256429"/>
    </source>
</evidence>
<dbReference type="GO" id="GO:0003677">
    <property type="term" value="F:DNA binding"/>
    <property type="evidence" value="ECO:0007669"/>
    <property type="project" value="InterPro"/>
</dbReference>
<sequence>MKISKNCIYCGKEFVAHRLTTKYCSPDCNKKHYKIRIKKGEISESQQNEKAIKESIYKQQYLLNNKAHLSIKETCELLGLSRSTIYRLIKDQKLKVLKIGARIIIHRSDIEDMIKSHSKTYIPDQVENIKANFNINNYYYIGEIINLYGISEKGLYSLLINHLVDKVQIGSYTYVLKTDIKKLLGNPENL</sequence>
<dbReference type="Gene3D" id="3.90.105.50">
    <property type="match status" value="1"/>
</dbReference>
<dbReference type="SUPFAM" id="SSF46955">
    <property type="entry name" value="Putative DNA-binding domain"/>
    <property type="match status" value="1"/>
</dbReference>
<dbReference type="Proteomes" id="UP000256429">
    <property type="component" value="Unassembled WGS sequence"/>
</dbReference>
<proteinExistence type="predicted"/>
<reference evidence="2 3" key="1">
    <citation type="submission" date="2018-08" db="EMBL/GenBank/DDBJ databases">
        <title>Genomic Encyclopedia of Type Strains, Phase III (KMG-III): the genomes of soil and plant-associated and newly described type strains.</title>
        <authorList>
            <person name="Whitman W."/>
        </authorList>
    </citation>
    <scope>NUCLEOTIDE SEQUENCE [LARGE SCALE GENOMIC DNA]</scope>
    <source>
        <strain evidence="2 3">325-5</strain>
    </source>
</reference>
<protein>
    <submittedName>
        <fullName evidence="2">AlpA family transcriptional regulator</fullName>
    </submittedName>
</protein>
<dbReference type="OrthoDB" id="1003442at2"/>
<keyword evidence="3" id="KW-1185">Reference proteome</keyword>
<organism evidence="2 3">
    <name type="scientific">Lutibacter oceani</name>
    <dbReference type="NCBI Taxonomy" id="1853311"/>
    <lineage>
        <taxon>Bacteria</taxon>
        <taxon>Pseudomonadati</taxon>
        <taxon>Bacteroidota</taxon>
        <taxon>Flavobacteriia</taxon>
        <taxon>Flavobacteriales</taxon>
        <taxon>Flavobacteriaceae</taxon>
        <taxon>Lutibacter</taxon>
    </lineage>
</organism>